<evidence type="ECO:0000313" key="1">
    <source>
        <dbReference type="EMBL" id="SEM67705.1"/>
    </source>
</evidence>
<reference evidence="1 2" key="1">
    <citation type="submission" date="2016-10" db="EMBL/GenBank/DDBJ databases">
        <authorList>
            <person name="Varghese N."/>
            <person name="Submissions S."/>
        </authorList>
    </citation>
    <scope>NUCLEOTIDE SEQUENCE [LARGE SCALE GENOMIC DNA]</scope>
    <source>
        <strain evidence="1 2">WC1T17</strain>
    </source>
</reference>
<protein>
    <submittedName>
        <fullName evidence="1">Uncharacterized protein</fullName>
    </submittedName>
</protein>
<sequence length="291" mass="34015">MDEQTQIKKIEAALKKQNYLSAQSALLELYRKKPTFKLNYLLFLTYRGLNDANMATQIAEEQLSEYLTDNYCLELYLQEKIKAGRMLETEILLKQLQPYMKTGEKKHFSALLVQSYRKYQEKNAAVLATCQKQFKHLGGYEPHEQENIFKKALMLDQKTYVLLAQRVLQDEDVRPLLRANTFLNLKHLAVIKAVSVINPVNLIMQQIIPAEVQEITASSSFQALKKYLEDDQQVPEDFKENYLQDFQFKMMLLYPFYTELDLAESRILYDSFVGKNQTQLSKWLQKAILAV</sequence>
<comment type="caution">
    <text evidence="1">The sequence shown here is derived from an EMBL/GenBank/DDBJ whole genome shotgun (WGS) entry which is preliminary data.</text>
</comment>
<gene>
    <name evidence="1" type="ORF">SAMN05216431_106128</name>
</gene>
<dbReference type="EMBL" id="FOCC01000006">
    <property type="protein sequence ID" value="SEM67705.1"/>
    <property type="molecule type" value="Genomic_DNA"/>
</dbReference>
<accession>A0ABY1ABQ7</accession>
<dbReference type="Proteomes" id="UP000182089">
    <property type="component" value="Unassembled WGS sequence"/>
</dbReference>
<name>A0ABY1ABQ7_9LACO</name>
<proteinExistence type="predicted"/>
<organism evidence="1 2">
    <name type="scientific">Ligilactobacillus ruminis</name>
    <dbReference type="NCBI Taxonomy" id="1623"/>
    <lineage>
        <taxon>Bacteria</taxon>
        <taxon>Bacillati</taxon>
        <taxon>Bacillota</taxon>
        <taxon>Bacilli</taxon>
        <taxon>Lactobacillales</taxon>
        <taxon>Lactobacillaceae</taxon>
        <taxon>Ligilactobacillus</taxon>
    </lineage>
</organism>
<evidence type="ECO:0000313" key="2">
    <source>
        <dbReference type="Proteomes" id="UP000182089"/>
    </source>
</evidence>